<dbReference type="OrthoDB" id="6591996at2759"/>
<dbReference type="Pfam" id="PF00096">
    <property type="entry name" value="zf-C2H2"/>
    <property type="match status" value="10"/>
</dbReference>
<evidence type="ECO:0000259" key="13">
    <source>
        <dbReference type="PROSITE" id="PS50157"/>
    </source>
</evidence>
<dbReference type="Pfam" id="PF01352">
    <property type="entry name" value="KRAB"/>
    <property type="match status" value="1"/>
</dbReference>
<comment type="similarity">
    <text evidence="3">Belongs to the krueppel C2H2-type zinc-finger protein family.</text>
</comment>
<dbReference type="PROSITE" id="PS00028">
    <property type="entry name" value="ZINC_FINGER_C2H2_1"/>
    <property type="match status" value="10"/>
</dbReference>
<dbReference type="FunFam" id="3.30.160.60:FF:001100">
    <property type="entry name" value="Zinc finger protein 184"/>
    <property type="match status" value="1"/>
</dbReference>
<dbReference type="Gene3D" id="3.30.160.60">
    <property type="entry name" value="Classic Zinc Finger"/>
    <property type="match status" value="10"/>
</dbReference>
<dbReference type="GO" id="GO:0008270">
    <property type="term" value="F:zinc ion binding"/>
    <property type="evidence" value="ECO:0007669"/>
    <property type="project" value="UniProtKB-KW"/>
</dbReference>
<dbReference type="AlphaFoldDB" id="A0A6P6ENA6"/>
<feature type="domain" description="C2H2-type" evidence="13">
    <location>
        <begin position="507"/>
        <end position="534"/>
    </location>
</feature>
<evidence type="ECO:0000256" key="12">
    <source>
        <dbReference type="PROSITE-ProRule" id="PRU00042"/>
    </source>
</evidence>
<dbReference type="FunFam" id="3.30.160.60:FF:002004">
    <property type="entry name" value="Zinc finger protein 473"/>
    <property type="match status" value="1"/>
</dbReference>
<evidence type="ECO:0000313" key="16">
    <source>
        <dbReference type="RefSeq" id="XP_023573513.1"/>
    </source>
</evidence>
<dbReference type="RefSeq" id="XP_023573513.1">
    <property type="nucleotide sequence ID" value="XM_023717745.1"/>
</dbReference>
<feature type="domain" description="C2H2-type" evidence="13">
    <location>
        <begin position="535"/>
        <end position="558"/>
    </location>
</feature>
<protein>
    <submittedName>
        <fullName evidence="16">Zinc finger protein 519-like</fullName>
    </submittedName>
</protein>
<keyword evidence="15" id="KW-1185">Reference proteome</keyword>
<dbReference type="PANTHER" id="PTHR23235">
    <property type="entry name" value="KRUEPPEL-LIKE TRANSCRIPTION FACTOR"/>
    <property type="match status" value="1"/>
</dbReference>
<dbReference type="InterPro" id="IPR036051">
    <property type="entry name" value="KRAB_dom_sf"/>
</dbReference>
<dbReference type="PROSITE" id="PS50157">
    <property type="entry name" value="ZINC_FINGER_C2H2_2"/>
    <property type="match status" value="10"/>
</dbReference>
<evidence type="ECO:0000256" key="4">
    <source>
        <dbReference type="ARBA" id="ARBA00022723"/>
    </source>
</evidence>
<evidence type="ECO:0000256" key="1">
    <source>
        <dbReference type="ARBA" id="ARBA00003767"/>
    </source>
</evidence>
<dbReference type="PROSITE" id="PS50805">
    <property type="entry name" value="KRAB"/>
    <property type="match status" value="1"/>
</dbReference>
<keyword evidence="9" id="KW-0238">DNA-binding</keyword>
<evidence type="ECO:0000259" key="14">
    <source>
        <dbReference type="PROSITE" id="PS50805"/>
    </source>
</evidence>
<feature type="domain" description="C2H2-type" evidence="13">
    <location>
        <begin position="423"/>
        <end position="450"/>
    </location>
</feature>
<feature type="domain" description="C2H2-type" evidence="13">
    <location>
        <begin position="367"/>
        <end position="394"/>
    </location>
</feature>
<dbReference type="SUPFAM" id="SSF57667">
    <property type="entry name" value="beta-beta-alpha zinc fingers"/>
    <property type="match status" value="5"/>
</dbReference>
<feature type="domain" description="C2H2-type" evidence="13">
    <location>
        <begin position="395"/>
        <end position="422"/>
    </location>
</feature>
<dbReference type="GO" id="GO:0000978">
    <property type="term" value="F:RNA polymerase II cis-regulatory region sequence-specific DNA binding"/>
    <property type="evidence" value="ECO:0007669"/>
    <property type="project" value="TreeGrafter"/>
</dbReference>
<dbReference type="PANTHER" id="PTHR23235:SF178">
    <property type="entry name" value="C2H2-TYPE DOMAIN-CONTAINING PROTEIN-RELATED"/>
    <property type="match status" value="1"/>
</dbReference>
<evidence type="ECO:0000256" key="3">
    <source>
        <dbReference type="ARBA" id="ARBA00006991"/>
    </source>
</evidence>
<dbReference type="Proteomes" id="UP000515203">
    <property type="component" value="Unplaced"/>
</dbReference>
<dbReference type="GO" id="GO:0000981">
    <property type="term" value="F:DNA-binding transcription factor activity, RNA polymerase II-specific"/>
    <property type="evidence" value="ECO:0007669"/>
    <property type="project" value="TreeGrafter"/>
</dbReference>
<dbReference type="InterPro" id="IPR036236">
    <property type="entry name" value="Znf_C2H2_sf"/>
</dbReference>
<dbReference type="FunFam" id="3.30.160.60:FF:000188">
    <property type="entry name" value="Zinc finger protein 787"/>
    <property type="match status" value="1"/>
</dbReference>
<gene>
    <name evidence="16" type="primary">LOC101563407</name>
</gene>
<dbReference type="InterPro" id="IPR013087">
    <property type="entry name" value="Znf_C2H2_type"/>
</dbReference>
<organism evidence="15 16">
    <name type="scientific">Octodon degus</name>
    <name type="common">Degu</name>
    <name type="synonym">Sciurus degus</name>
    <dbReference type="NCBI Taxonomy" id="10160"/>
    <lineage>
        <taxon>Eukaryota</taxon>
        <taxon>Metazoa</taxon>
        <taxon>Chordata</taxon>
        <taxon>Craniata</taxon>
        <taxon>Vertebrata</taxon>
        <taxon>Euteleostomi</taxon>
        <taxon>Mammalia</taxon>
        <taxon>Eutheria</taxon>
        <taxon>Euarchontoglires</taxon>
        <taxon>Glires</taxon>
        <taxon>Rodentia</taxon>
        <taxon>Hystricomorpha</taxon>
        <taxon>Octodontidae</taxon>
        <taxon>Octodon</taxon>
    </lineage>
</organism>
<feature type="domain" description="C2H2-type" evidence="13">
    <location>
        <begin position="451"/>
        <end position="478"/>
    </location>
</feature>
<sequence>MEPEKELLTFSDVAIDFSPEEWECLDSVQQNMYKDVMLETYGNLISLGFSGSPPSLISFLEQIQEPYSVKRQEPLAVCPAVSSHFTEGISSKQGRKYSFQNVTKGRHSICGHDNLYFTKEWENMDQYGDHSAYYNSCNKFMTTKENTAFIASRDEEHRAFQKTQFVPAVKDPCVFVGEYSHQILKHAFSLKGKLRMRPAHASVHHLKNVKYIGLNFEPFIFVDNKFKSEEQIPKCNQFDTFTKGLFCNQQINLPNTKINSFHEYGKLFTHPLLPNQNLAVGIYSCKECGKAFKSSSNLTRHEKIHNGEKPYKCNECGKAFNNCSYLSQHQRIHNGEKLYRCEECGKAFNWSSRLTVHQRIHTGEKPYKCEECGKAFNCRSHLTRHQRIHTGEKPYKCEECGKFFTHGSNLTQHQRIHTGEKPYKCNECGRAFNKRSNLSLHQRVHIRENTYKCDECGRTFGTWSTLSIHHRIHDGEKLYTCKECGKAFSYSSVLSRHQRIHTGEKPYKCKECGKDFRHDISLTRHHRIHSGEKPYKCKECGKAFIRCSHLTQHKRMHT</sequence>
<name>A0A6P6ENA6_OCTDE</name>
<dbReference type="FunFam" id="3.30.160.60:FF:000307">
    <property type="entry name" value="Zinc finger protein ZFP69 isoform 1"/>
    <property type="match status" value="1"/>
</dbReference>
<evidence type="ECO:0000313" key="15">
    <source>
        <dbReference type="Proteomes" id="UP000515203"/>
    </source>
</evidence>
<feature type="domain" description="C2H2-type" evidence="13">
    <location>
        <begin position="283"/>
        <end position="310"/>
    </location>
</feature>
<keyword evidence="4" id="KW-0479">Metal-binding</keyword>
<dbReference type="FunFam" id="3.30.160.60:FF:001498">
    <property type="entry name" value="Zinc finger protein 404"/>
    <property type="match status" value="1"/>
</dbReference>
<feature type="domain" description="C2H2-type" evidence="13">
    <location>
        <begin position="479"/>
        <end position="506"/>
    </location>
</feature>
<dbReference type="Gene3D" id="6.10.140.140">
    <property type="match status" value="1"/>
</dbReference>
<dbReference type="CDD" id="cd07765">
    <property type="entry name" value="KRAB_A-box"/>
    <property type="match status" value="1"/>
</dbReference>
<keyword evidence="8" id="KW-0805">Transcription regulation</keyword>
<keyword evidence="11" id="KW-0539">Nucleus</keyword>
<evidence type="ECO:0000256" key="9">
    <source>
        <dbReference type="ARBA" id="ARBA00023125"/>
    </source>
</evidence>
<evidence type="ECO:0000256" key="10">
    <source>
        <dbReference type="ARBA" id="ARBA00023163"/>
    </source>
</evidence>
<keyword evidence="10" id="KW-0804">Transcription</keyword>
<dbReference type="SMART" id="SM00355">
    <property type="entry name" value="ZnF_C2H2"/>
    <property type="match status" value="10"/>
</dbReference>
<evidence type="ECO:0000256" key="11">
    <source>
        <dbReference type="ARBA" id="ARBA00023242"/>
    </source>
</evidence>
<keyword evidence="7" id="KW-0862">Zinc</keyword>
<dbReference type="FunFam" id="3.30.160.60:FF:002343">
    <property type="entry name" value="Zinc finger protein 33A"/>
    <property type="match status" value="1"/>
</dbReference>
<dbReference type="FunFam" id="3.30.160.60:FF:000800">
    <property type="entry name" value="zinc finger protein 181 isoform X2"/>
    <property type="match status" value="1"/>
</dbReference>
<dbReference type="InterPro" id="IPR001909">
    <property type="entry name" value="KRAB"/>
</dbReference>
<evidence type="ECO:0000256" key="7">
    <source>
        <dbReference type="ARBA" id="ARBA00022833"/>
    </source>
</evidence>
<dbReference type="FunFam" id="3.30.160.60:FF:000034">
    <property type="entry name" value="zinc finger protein 25"/>
    <property type="match status" value="2"/>
</dbReference>
<reference evidence="16" key="1">
    <citation type="submission" date="2025-08" db="UniProtKB">
        <authorList>
            <consortium name="RefSeq"/>
        </authorList>
    </citation>
    <scope>IDENTIFICATION</scope>
</reference>
<feature type="domain" description="C2H2-type" evidence="13">
    <location>
        <begin position="311"/>
        <end position="338"/>
    </location>
</feature>
<feature type="domain" description="KRAB" evidence="14">
    <location>
        <begin position="8"/>
        <end position="79"/>
    </location>
</feature>
<feature type="domain" description="C2H2-type" evidence="13">
    <location>
        <begin position="339"/>
        <end position="366"/>
    </location>
</feature>
<evidence type="ECO:0000256" key="5">
    <source>
        <dbReference type="ARBA" id="ARBA00022737"/>
    </source>
</evidence>
<evidence type="ECO:0000256" key="2">
    <source>
        <dbReference type="ARBA" id="ARBA00004123"/>
    </source>
</evidence>
<dbReference type="SMART" id="SM00349">
    <property type="entry name" value="KRAB"/>
    <property type="match status" value="1"/>
</dbReference>
<proteinExistence type="inferred from homology"/>
<comment type="function">
    <text evidence="1">May be involved in transcriptional regulation.</text>
</comment>
<dbReference type="InParanoid" id="A0A6P6ENA6"/>
<evidence type="ECO:0000256" key="6">
    <source>
        <dbReference type="ARBA" id="ARBA00022771"/>
    </source>
</evidence>
<dbReference type="SUPFAM" id="SSF109640">
    <property type="entry name" value="KRAB domain (Kruppel-associated box)"/>
    <property type="match status" value="1"/>
</dbReference>
<dbReference type="GO" id="GO:0005634">
    <property type="term" value="C:nucleus"/>
    <property type="evidence" value="ECO:0007669"/>
    <property type="project" value="UniProtKB-SubCell"/>
</dbReference>
<dbReference type="GeneID" id="101563407"/>
<evidence type="ECO:0000256" key="8">
    <source>
        <dbReference type="ARBA" id="ARBA00023015"/>
    </source>
</evidence>
<dbReference type="FunFam" id="3.30.160.60:FF:000608">
    <property type="entry name" value="zinc finger protein 286A isoform X1"/>
    <property type="match status" value="1"/>
</dbReference>
<accession>A0A6P6ENA6</accession>
<keyword evidence="5" id="KW-0677">Repeat</keyword>
<keyword evidence="6 12" id="KW-0863">Zinc-finger</keyword>
<comment type="subcellular location">
    <subcellularLocation>
        <location evidence="2">Nucleus</location>
    </subcellularLocation>
</comment>